<dbReference type="GO" id="GO:0016020">
    <property type="term" value="C:membrane"/>
    <property type="evidence" value="ECO:0007669"/>
    <property type="project" value="InterPro"/>
</dbReference>
<dbReference type="InterPro" id="IPR027417">
    <property type="entry name" value="P-loop_NTPase"/>
</dbReference>
<dbReference type="GO" id="GO:0008146">
    <property type="term" value="F:sulfotransferase activity"/>
    <property type="evidence" value="ECO:0007669"/>
    <property type="project" value="InterPro"/>
</dbReference>
<keyword evidence="1" id="KW-0614">Plasmid</keyword>
<organism evidence="1 2">
    <name type="scientific">Dinoroseobacter shibae (strain DSM 16493 / NCIMB 14021 / DFL 12)</name>
    <dbReference type="NCBI Taxonomy" id="398580"/>
    <lineage>
        <taxon>Bacteria</taxon>
        <taxon>Pseudomonadati</taxon>
        <taxon>Pseudomonadota</taxon>
        <taxon>Alphaproteobacteria</taxon>
        <taxon>Rhodobacterales</taxon>
        <taxon>Roseobacteraceae</taxon>
        <taxon>Dinoroseobacter</taxon>
    </lineage>
</organism>
<dbReference type="Proteomes" id="UP000006833">
    <property type="component" value="Plasmid pDSHI04"/>
</dbReference>
<sequence>MTTALRPSGARTLGPDAPIVFLHIPKTAGQTIHAELTRIAGAEAVSPVRVHTQVETEAAQLPPGYSVYSGHLDWTALDSLPAHRFTFSVLRSPRERIASFYFYLLKEARAQTPEELEKPHRAGMKRISTVSAEEYFCGGDRPWQVFVHDHYDNFYARYFAARRMRAWARTRETAPQALLETARTHIAADLDRVYSTEDLGALEQDIAARYGLAISVTDRFVNTGDQPRGEARWPRLMALLDTDAARAKLTAFVQTDEALLARLGLGA</sequence>
<name>A8LUE4_DINSH</name>
<gene>
    <name evidence="1" type="ordered locus">Dshi_4150</name>
</gene>
<dbReference type="AlphaFoldDB" id="A8LUE4"/>
<dbReference type="InterPro" id="IPR005331">
    <property type="entry name" value="Sulfotransferase"/>
</dbReference>
<dbReference type="HOGENOM" id="CLU_1041030_0_0_5"/>
<accession>A8LUE4</accession>
<reference evidence="2" key="1">
    <citation type="journal article" date="2010" name="ISME J.">
        <title>The complete genome sequence of the algal symbiont Dinoroseobacter shibae: a hitchhiker's guide to life in the sea.</title>
        <authorList>
            <person name="Wagner-Dobler I."/>
            <person name="Ballhausen B."/>
            <person name="Berger M."/>
            <person name="Brinkhoff T."/>
            <person name="Buchholz I."/>
            <person name="Bunk B."/>
            <person name="Cypionka H."/>
            <person name="Daniel R."/>
            <person name="Drepper T."/>
            <person name="Gerdts G."/>
            <person name="Hahnke S."/>
            <person name="Han C."/>
            <person name="Jahn D."/>
            <person name="Kalhoefer D."/>
            <person name="Kiss H."/>
            <person name="Klenk H.P."/>
            <person name="Kyrpides N."/>
            <person name="Liebl W."/>
            <person name="Liesegang H."/>
            <person name="Meincke L."/>
            <person name="Pati A."/>
            <person name="Petersen J."/>
            <person name="Piekarski T."/>
            <person name="Pommerenke C."/>
            <person name="Pradella S."/>
            <person name="Pukall R."/>
            <person name="Rabus R."/>
            <person name="Stackebrandt E."/>
            <person name="Thole S."/>
            <person name="Thompson L."/>
            <person name="Tielen P."/>
            <person name="Tomasch J."/>
            <person name="von Jan M."/>
            <person name="Wanphrut N."/>
            <person name="Wichels A."/>
            <person name="Zech H."/>
            <person name="Simon M."/>
        </authorList>
    </citation>
    <scope>NUCLEOTIDE SEQUENCE [LARGE SCALE GENOMIC DNA]</scope>
    <source>
        <strain evidence="2">DSM 16493 / NCIMB 14021 / DFL 12</strain>
        <plasmid evidence="2">Plasmid pDSHI04</plasmid>
    </source>
</reference>
<protein>
    <recommendedName>
        <fullName evidence="3">Sulfotransferase family protein</fullName>
    </recommendedName>
</protein>
<dbReference type="RefSeq" id="WP_012187429.1">
    <property type="nucleotide sequence ID" value="NC_009958.1"/>
</dbReference>
<evidence type="ECO:0000313" key="2">
    <source>
        <dbReference type="Proteomes" id="UP000006833"/>
    </source>
</evidence>
<dbReference type="Gene3D" id="3.40.50.300">
    <property type="entry name" value="P-loop containing nucleotide triphosphate hydrolases"/>
    <property type="match status" value="1"/>
</dbReference>
<evidence type="ECO:0000313" key="1">
    <source>
        <dbReference type="EMBL" id="ABV95861.1"/>
    </source>
</evidence>
<geneLocation type="plasmid" evidence="1 2">
    <name>pDSHI04</name>
</geneLocation>
<dbReference type="EMBL" id="CP000834">
    <property type="protein sequence ID" value="ABV95861.1"/>
    <property type="molecule type" value="Genomic_DNA"/>
</dbReference>
<dbReference type="Pfam" id="PF03567">
    <property type="entry name" value="Sulfotransfer_2"/>
    <property type="match status" value="1"/>
</dbReference>
<keyword evidence="2" id="KW-1185">Reference proteome</keyword>
<dbReference type="KEGG" id="dsh:Dshi_4150"/>
<proteinExistence type="predicted"/>
<evidence type="ECO:0008006" key="3">
    <source>
        <dbReference type="Google" id="ProtNLM"/>
    </source>
</evidence>